<dbReference type="PANTHER" id="PTHR12790:SF0">
    <property type="entry name" value="RNA POLYMERASE I-SPECIFIC TRANSCRIPTION INITIATION FACTOR RRN3-RELATED"/>
    <property type="match status" value="1"/>
</dbReference>
<keyword evidence="2" id="KW-0812">Transmembrane</keyword>
<dbReference type="PANTHER" id="PTHR12790">
    <property type="entry name" value="TRANSCRIPTION INITIATION FACTOR IA RRN3"/>
    <property type="match status" value="1"/>
</dbReference>
<feature type="transmembrane region" description="Helical" evidence="2">
    <location>
        <begin position="22"/>
        <end position="43"/>
    </location>
</feature>
<dbReference type="Proteomes" id="UP001331761">
    <property type="component" value="Unassembled WGS sequence"/>
</dbReference>
<dbReference type="GO" id="GO:0001042">
    <property type="term" value="F:RNA polymerase I core binding"/>
    <property type="evidence" value="ECO:0007669"/>
    <property type="project" value="TreeGrafter"/>
</dbReference>
<evidence type="ECO:0000313" key="3">
    <source>
        <dbReference type="EMBL" id="KAK5964398.1"/>
    </source>
</evidence>
<keyword evidence="4" id="KW-1185">Reference proteome</keyword>
<reference evidence="3 4" key="1">
    <citation type="submission" date="2019-10" db="EMBL/GenBank/DDBJ databases">
        <title>Assembly and Annotation for the nematode Trichostrongylus colubriformis.</title>
        <authorList>
            <person name="Martin J."/>
        </authorList>
    </citation>
    <scope>NUCLEOTIDE SEQUENCE [LARGE SCALE GENOMIC DNA]</scope>
    <source>
        <strain evidence="3">G859</strain>
        <tissue evidence="3">Whole worm</tissue>
    </source>
</reference>
<proteinExistence type="inferred from homology"/>
<protein>
    <submittedName>
        <fullName evidence="3">Uncharacterized protein</fullName>
    </submittedName>
</protein>
<gene>
    <name evidence="3" type="ORF">GCK32_016019</name>
</gene>
<name>A0AAN8ID00_TRICO</name>
<dbReference type="EMBL" id="WIXE01025873">
    <property type="protein sequence ID" value="KAK5964398.1"/>
    <property type="molecule type" value="Genomic_DNA"/>
</dbReference>
<dbReference type="InterPro" id="IPR007991">
    <property type="entry name" value="RNA_pol_I_trans_ini_fac_RRN3"/>
</dbReference>
<keyword evidence="2" id="KW-0472">Membrane</keyword>
<dbReference type="Pfam" id="PF05327">
    <property type="entry name" value="RRN3"/>
    <property type="match status" value="1"/>
</dbReference>
<evidence type="ECO:0000313" key="4">
    <source>
        <dbReference type="Proteomes" id="UP001331761"/>
    </source>
</evidence>
<comment type="caution">
    <text evidence="3">The sequence shown here is derived from an EMBL/GenBank/DDBJ whole genome shotgun (WGS) entry which is preliminary data.</text>
</comment>
<comment type="similarity">
    <text evidence="1">Belongs to the RRN3 family.</text>
</comment>
<dbReference type="AlphaFoldDB" id="A0AAN8ID00"/>
<dbReference type="GO" id="GO:0006361">
    <property type="term" value="P:transcription initiation at RNA polymerase I promoter"/>
    <property type="evidence" value="ECO:0007669"/>
    <property type="project" value="InterPro"/>
</dbReference>
<accession>A0AAN8ID00</accession>
<organism evidence="3 4">
    <name type="scientific">Trichostrongylus colubriformis</name>
    <name type="common">Black scour worm</name>
    <dbReference type="NCBI Taxonomy" id="6319"/>
    <lineage>
        <taxon>Eukaryota</taxon>
        <taxon>Metazoa</taxon>
        <taxon>Ecdysozoa</taxon>
        <taxon>Nematoda</taxon>
        <taxon>Chromadorea</taxon>
        <taxon>Rhabditida</taxon>
        <taxon>Rhabditina</taxon>
        <taxon>Rhabditomorpha</taxon>
        <taxon>Strongyloidea</taxon>
        <taxon>Trichostrongylidae</taxon>
        <taxon>Trichostrongylus</taxon>
    </lineage>
</organism>
<sequence>MSRIVSWCIQYVDNCGMSNSKIIAGVVRHGTFYALCQAFFIIFSFRYKEMVKSGDIEEVGRWGLGRIVHSALDPLKYVVRPVGLCFAAITRSLQLVYCNHLLPFDAGSKLPFEPMFPFDAFKLKSSATLVCAQLRRFSPLAEDKSEVSTVLRSSRMSASNNDDNMDFLDEDDMIIGSYNESRPLGSSQCGYQSSMFTIYSSSPGLRHIENPLDMNSC</sequence>
<dbReference type="GO" id="GO:0001181">
    <property type="term" value="F:RNA polymerase I general transcription initiation factor activity"/>
    <property type="evidence" value="ECO:0007669"/>
    <property type="project" value="InterPro"/>
</dbReference>
<evidence type="ECO:0000256" key="2">
    <source>
        <dbReference type="SAM" id="Phobius"/>
    </source>
</evidence>
<dbReference type="GO" id="GO:0005634">
    <property type="term" value="C:nucleus"/>
    <property type="evidence" value="ECO:0007669"/>
    <property type="project" value="TreeGrafter"/>
</dbReference>
<keyword evidence="2" id="KW-1133">Transmembrane helix</keyword>
<evidence type="ECO:0000256" key="1">
    <source>
        <dbReference type="ARBA" id="ARBA00010098"/>
    </source>
</evidence>